<dbReference type="SUPFAM" id="SSF56968">
    <property type="entry name" value="Lipovitellin-phosvitin complex, beta-sheet shell regions"/>
    <property type="match status" value="2"/>
</dbReference>
<dbReference type="InterPro" id="IPR015819">
    <property type="entry name" value="Lipid_transp_b-sht_shell"/>
</dbReference>
<feature type="domain" description="VWFD" evidence="8">
    <location>
        <begin position="1466"/>
        <end position="1646"/>
    </location>
</feature>
<sequence>MRFLLSLLLIGAAASSELFYPAGQEYQFDYEGRIMSGIPALDSHYAGMTIKGRVILQSLDGSRFKLAMKEPKYVNYNARLHSQAPVTNWRSVETPATESAPADYQKILGTPVEFSMQNGEVSQVKISRDEPQWSANFKKALISILKIQMSDRGQQNRSQIQQAIAQGSQTQTWRVMEQDLTGTCEHKYVYSQVQRQSQSEEEQRLLHDKHCQTGKMFQVQKSRNVDRCIQRSALINKQSGQYMCSEGNCPQMWESSATTKYFGCKESDNNFKIQAIVNEGEVQQSLYASKSEITVSGVKQTLRIRNTQGEKTSLPEINNPKTLDELFFEHTRTLSMLGQHSQTPKTFQEQQKILQSEESDPRKQRFAFTLPQGENEVEKALQPETLKSKINEMIESIQQDLLRSENFEKTFVASKSLVLTELMSLLTTDQIESIWQSIESSSQSQEKKDMAKQIFWEASILSGTNPSIMFIIEKAQKDEVSDLQKAEAIISLPHYMRTPTKEIIKELFSFIKSHQMTKTQTMKANSHLAFATILKQVCVQYEKHIKFGEYVFGEFCNAQDSELLTVYIPYFVQQLESAQSEEEKIMAFFPLGNIAHESAVPTLLRYVEGNSDKSNQKVRRMAIYALNAVAIQSRAKLIPVFSAIINNRYEDRYVRIAALTMALTAKPDFTFFQKLATSTWHEEDEEFHKFVFSTLKNLEQIEADNTPAKVELKEMSRYAKSVMPMAKPLPGVISSHINVFIAKWLQNLQVGYQYHGFFTGLLSTKSVYMKLEYFLQRLRFTPLEFAVDTQGLDNLMQELQKDIIYQEPKASSEVSSILEEIDAKPKETTPFLLSVWGRFLNDMNVVGVIGNNEVQHASKWIKRAIADQQVIKQKVCGQTPVNFVKINNAFRYQLVVPSEMGLPIVTEVHMPSVFKLSGQIDVQCDSSIPSMTAELKGKAAGSYIGFVSTYSPFTKEWISAGTDKQLSLNLPTKTKISYQQNSIKISMAQSDSVRSGVSAVDLLHFSVKPFCVIKQTQFVDPKPLNMHHNIKYIRSTEDQKTMQVPLGQALGLDLTLKMKTETDVLDTEAVRQYMKLYNYNPMYMAMLGFSNTGINFNGQPSLKYHDLTLVLDPSTSSTKDVDIELSLAAGAKYKSDKKQVQLQVVQGSQDQKQIKVHLAPIDSSSQQNIKLEKVLEKLQTETGYAFHSDVKVELKGSEQKSFHYTVSAGNGRNSLEQRWNVAIKNERNPSSQYNLCMEGKLHMPNMPYRSLEIKSQDSQFQFYNKAEFGSNCQENEITVSGTNSMSQKAIQMAAESPEGRKCREARKSVEKLSQAIKQARQEKRWREVERLGEEERRSVRKEKLYCKKHRQLVSHLDHLKLEIDYKLNSQKAESKVHYVKNMIEAALFPYLSTVIRQNNQQNKIQVEASYQTSSRTYNMKVMTPERDITYTHVRLPAVLKPLFPLNAKTSLKQKIYKSVTGYDMLPKCSLNHDIVTTFDNKTYAYQLDDCYHLVTSDCNTKTYGILVKEVQGNKHAKLLLNGMTVELKSQVSQGYAKNFELTVNGQQVSINRNERKELSSQNSQVSVHVQRSQDDVVIIKTPFFRLACDGKVVEIEKTDLSMNGQQCGLCGNHDGDKKSDRQTAQKCQAETERAAALTFRVEKSCSSLSEYQQRIKSTDQSCQHLKIKNTPVSHMMHAQSDRCSKARHLIMIRGNQHCISQEQVLECGSGCYPRSQVHKRVGYACLPTDRPSLVQHYEEKVRRGEYLPELMSMEIKFVEERNVPLPCQQPRL</sequence>
<keyword evidence="4" id="KW-0325">Glycoprotein</keyword>
<dbReference type="Gene3D" id="2.30.230.10">
    <property type="entry name" value="Lipovitellin, beta-sheet shell regions, chain A"/>
    <property type="match status" value="1"/>
</dbReference>
<keyword evidence="2" id="KW-0758">Storage protein</keyword>
<dbReference type="InterPro" id="IPR001747">
    <property type="entry name" value="Vitellogenin_N"/>
</dbReference>
<evidence type="ECO:0000313" key="9">
    <source>
        <dbReference type="EMBL" id="AGT28481.1"/>
    </source>
</evidence>
<organism evidence="9">
    <name type="scientific">Pseudodiaptomus annandalei</name>
    <dbReference type="NCBI Taxonomy" id="298510"/>
    <lineage>
        <taxon>Eukaryota</taxon>
        <taxon>Metazoa</taxon>
        <taxon>Ecdysozoa</taxon>
        <taxon>Arthropoda</taxon>
        <taxon>Crustacea</taxon>
        <taxon>Multicrustacea</taxon>
        <taxon>Hexanauplia</taxon>
        <taxon>Copepoda</taxon>
        <taxon>Calanoida</taxon>
        <taxon>Pseudodiaptomidae</taxon>
        <taxon>Pseudodiaptomus</taxon>
    </lineage>
</organism>
<evidence type="ECO:0000259" key="8">
    <source>
        <dbReference type="PROSITE" id="PS51233"/>
    </source>
</evidence>
<dbReference type="Pfam" id="PF01347">
    <property type="entry name" value="Vitellogenin_N"/>
    <property type="match status" value="1"/>
</dbReference>
<dbReference type="Pfam" id="PF00094">
    <property type="entry name" value="VWD"/>
    <property type="match status" value="1"/>
</dbReference>
<feature type="domain" description="Vitellogenin" evidence="7">
    <location>
        <begin position="19"/>
        <end position="773"/>
    </location>
</feature>
<dbReference type="SMART" id="SM00216">
    <property type="entry name" value="VWD"/>
    <property type="match status" value="1"/>
</dbReference>
<evidence type="ECO:0000256" key="6">
    <source>
        <dbReference type="SAM" id="SignalP"/>
    </source>
</evidence>
<dbReference type="InterPro" id="IPR050733">
    <property type="entry name" value="Vitellogenin/Apolipophorin"/>
</dbReference>
<accession>V9P1K5</accession>
<dbReference type="EMBL" id="JX624121">
    <property type="protein sequence ID" value="AGT28481.1"/>
    <property type="molecule type" value="mRNA"/>
</dbReference>
<evidence type="ECO:0000256" key="4">
    <source>
        <dbReference type="ARBA" id="ARBA00023180"/>
    </source>
</evidence>
<evidence type="ECO:0000256" key="3">
    <source>
        <dbReference type="ARBA" id="ARBA00023157"/>
    </source>
</evidence>
<dbReference type="SUPFAM" id="SSF48431">
    <property type="entry name" value="Lipovitellin-phosvitin complex, superhelical domain"/>
    <property type="match status" value="1"/>
</dbReference>
<dbReference type="Pfam" id="PF09172">
    <property type="entry name" value="Vit_open_b-sht"/>
    <property type="match status" value="1"/>
</dbReference>
<protein>
    <submittedName>
        <fullName evidence="9">Vitellogenin 2</fullName>
    </submittedName>
</protein>
<name>V9P1K5_9MAXI</name>
<evidence type="ECO:0000259" key="7">
    <source>
        <dbReference type="PROSITE" id="PS51211"/>
    </source>
</evidence>
<dbReference type="PROSITE" id="PS51233">
    <property type="entry name" value="VWFD"/>
    <property type="match status" value="1"/>
</dbReference>
<dbReference type="InterPro" id="IPR001846">
    <property type="entry name" value="VWF_type-D"/>
</dbReference>
<dbReference type="SMART" id="SM00638">
    <property type="entry name" value="LPD_N"/>
    <property type="match status" value="1"/>
</dbReference>
<comment type="caution">
    <text evidence="5">Lacks conserved residue(s) required for the propagation of feature annotation.</text>
</comment>
<evidence type="ECO:0000256" key="2">
    <source>
        <dbReference type="ARBA" id="ARBA00022761"/>
    </source>
</evidence>
<dbReference type="Gene3D" id="2.20.80.10">
    <property type="entry name" value="Lipovitellin-phosvitin complex, chain A, domain 4"/>
    <property type="match status" value="1"/>
</dbReference>
<dbReference type="GO" id="GO:0005319">
    <property type="term" value="F:lipid transporter activity"/>
    <property type="evidence" value="ECO:0007669"/>
    <property type="project" value="InterPro"/>
</dbReference>
<dbReference type="InterPro" id="IPR011030">
    <property type="entry name" value="Lipovitellin_superhlx_dom"/>
</dbReference>
<dbReference type="InterPro" id="IPR015255">
    <property type="entry name" value="Vitellinogen_open_b-sht"/>
</dbReference>
<dbReference type="GO" id="GO:0045735">
    <property type="term" value="F:nutrient reservoir activity"/>
    <property type="evidence" value="ECO:0007669"/>
    <property type="project" value="UniProtKB-KW"/>
</dbReference>
<proteinExistence type="evidence at transcript level"/>
<feature type="chain" id="PRO_5012768338" evidence="6">
    <location>
        <begin position="16"/>
        <end position="1772"/>
    </location>
</feature>
<evidence type="ECO:0000256" key="1">
    <source>
        <dbReference type="ARBA" id="ARBA00022729"/>
    </source>
</evidence>
<reference evidence="9" key="1">
    <citation type="submission" date="2012-08" db="EMBL/GenBank/DDBJ databases">
        <title>cDNA information of Pseudodiaptomus annandalei under Ni stress.</title>
        <authorList>
            <person name="Jiang J.-L."/>
            <person name="Mao M.-G."/>
            <person name="Wang G.-Z."/>
        </authorList>
    </citation>
    <scope>NUCLEOTIDE SEQUENCE</scope>
</reference>
<keyword evidence="1 6" id="KW-0732">Signal</keyword>
<dbReference type="InterPro" id="IPR015816">
    <property type="entry name" value="Vitellinogen_b-sht_N"/>
</dbReference>
<feature type="signal peptide" evidence="6">
    <location>
        <begin position="1"/>
        <end position="15"/>
    </location>
</feature>
<dbReference type="PROSITE" id="PS51211">
    <property type="entry name" value="VITELLOGENIN"/>
    <property type="match status" value="1"/>
</dbReference>
<dbReference type="PANTHER" id="PTHR23345:SF15">
    <property type="entry name" value="VITELLOGENIN 1-RELATED"/>
    <property type="match status" value="1"/>
</dbReference>
<dbReference type="SMART" id="SM01169">
    <property type="entry name" value="DUF1943"/>
    <property type="match status" value="1"/>
</dbReference>
<dbReference type="PANTHER" id="PTHR23345">
    <property type="entry name" value="VITELLOGENIN-RELATED"/>
    <property type="match status" value="1"/>
</dbReference>
<keyword evidence="3" id="KW-1015">Disulfide bond</keyword>
<dbReference type="Gene3D" id="1.25.10.20">
    <property type="entry name" value="Vitellinogen, superhelical"/>
    <property type="match status" value="1"/>
</dbReference>
<evidence type="ECO:0000256" key="5">
    <source>
        <dbReference type="PROSITE-ProRule" id="PRU00557"/>
    </source>
</evidence>